<dbReference type="GO" id="GO:0008168">
    <property type="term" value="F:methyltransferase activity"/>
    <property type="evidence" value="ECO:0007669"/>
    <property type="project" value="UniProtKB-KW"/>
</dbReference>
<evidence type="ECO:0000256" key="2">
    <source>
        <dbReference type="ARBA" id="ARBA00022679"/>
    </source>
</evidence>
<name>A0A450YPW9_9GAMM</name>
<reference evidence="4" key="1">
    <citation type="submission" date="2019-02" db="EMBL/GenBank/DDBJ databases">
        <authorList>
            <person name="Gruber-Vodicka R. H."/>
            <person name="Seah K. B. B."/>
        </authorList>
    </citation>
    <scope>NUCLEOTIDE SEQUENCE</scope>
    <source>
        <strain evidence="4">BECK_BZ125</strain>
    </source>
</reference>
<dbReference type="SUPFAM" id="SSF53335">
    <property type="entry name" value="S-adenosyl-L-methionine-dependent methyltransferases"/>
    <property type="match status" value="1"/>
</dbReference>
<dbReference type="InterPro" id="IPR041698">
    <property type="entry name" value="Methyltransf_25"/>
</dbReference>
<dbReference type="Pfam" id="PF13649">
    <property type="entry name" value="Methyltransf_25"/>
    <property type="match status" value="1"/>
</dbReference>
<dbReference type="InterPro" id="IPR029063">
    <property type="entry name" value="SAM-dependent_MTases_sf"/>
</dbReference>
<dbReference type="AlphaFoldDB" id="A0A450YPW9"/>
<dbReference type="Gene3D" id="3.40.50.150">
    <property type="entry name" value="Vaccinia Virus protein VP39"/>
    <property type="match status" value="1"/>
</dbReference>
<feature type="domain" description="Methyltransferase" evidence="3">
    <location>
        <begin position="58"/>
        <end position="152"/>
    </location>
</feature>
<evidence type="ECO:0000313" key="4">
    <source>
        <dbReference type="EMBL" id="VFK43565.1"/>
    </source>
</evidence>
<keyword evidence="4" id="KW-0830">Ubiquinone</keyword>
<evidence type="ECO:0000259" key="3">
    <source>
        <dbReference type="Pfam" id="PF13649"/>
    </source>
</evidence>
<dbReference type="EMBL" id="CAADFT010000027">
    <property type="protein sequence ID" value="VFK43565.1"/>
    <property type="molecule type" value="Genomic_DNA"/>
</dbReference>
<organism evidence="4">
    <name type="scientific">Candidatus Kentrum sp. TC</name>
    <dbReference type="NCBI Taxonomy" id="2126339"/>
    <lineage>
        <taxon>Bacteria</taxon>
        <taxon>Pseudomonadati</taxon>
        <taxon>Pseudomonadota</taxon>
        <taxon>Gammaproteobacteria</taxon>
        <taxon>Candidatus Kentrum</taxon>
    </lineage>
</organism>
<dbReference type="GO" id="GO:0032259">
    <property type="term" value="P:methylation"/>
    <property type="evidence" value="ECO:0007669"/>
    <property type="project" value="UniProtKB-KW"/>
</dbReference>
<evidence type="ECO:0000256" key="1">
    <source>
        <dbReference type="ARBA" id="ARBA00022603"/>
    </source>
</evidence>
<dbReference type="PANTHER" id="PTHR43861">
    <property type="entry name" value="TRANS-ACONITATE 2-METHYLTRANSFERASE-RELATED"/>
    <property type="match status" value="1"/>
</dbReference>
<keyword evidence="1 4" id="KW-0489">Methyltransferase</keyword>
<keyword evidence="2" id="KW-0808">Transferase</keyword>
<gene>
    <name evidence="4" type="ORF">BECKTC1821E_GA0114239_10274</name>
</gene>
<protein>
    <submittedName>
        <fullName evidence="4">Ubiquinone/menaquinone biosynthesis C-methylase UbiE</fullName>
    </submittedName>
</protein>
<proteinExistence type="predicted"/>
<dbReference type="CDD" id="cd02440">
    <property type="entry name" value="AdoMet_MTases"/>
    <property type="match status" value="1"/>
</dbReference>
<accession>A0A450YPW9</accession>
<dbReference type="PANTHER" id="PTHR43861:SF1">
    <property type="entry name" value="TRANS-ACONITATE 2-METHYLTRANSFERASE"/>
    <property type="match status" value="1"/>
</dbReference>
<sequence>MNAARLKPNGMSTTNKDIIRQIYDALADDYDHPANFFTHAFAKPMLNAIDPAAGSRLLDAGAGTGVFALYAAEKMPEIHVTGIDLSALMLDRARKKARERKLGNVEFKQMDMTALTFPDNYFDAITCCSSIYFLDDMAKGLKHISSKIRPNGKIAANFFGKDAFLPLSLLFKRRYALFRPESDLPEEPWEKLSDTAFVESLYHQAGIGNVSIWHEPLGFHLDAPETWWDIIWNTGYRYLLNQLSTSERSVFKQRHMAEIASLCEKKPRWIDASVTIVVGSAL</sequence>